<feature type="transmembrane region" description="Helical" evidence="11">
    <location>
        <begin position="122"/>
        <end position="146"/>
    </location>
</feature>
<evidence type="ECO:0000256" key="9">
    <source>
        <dbReference type="ARBA" id="ARBA00047280"/>
    </source>
</evidence>
<dbReference type="eggNOG" id="KOG4130">
    <property type="taxonomic scope" value="Eukaryota"/>
</dbReference>
<comment type="subcellular location">
    <subcellularLocation>
        <location evidence="1">Endoplasmic reticulum membrane</location>
        <topology evidence="1">Multi-pass membrane protein</topology>
    </subcellularLocation>
</comment>
<feature type="transmembrane region" description="Helical" evidence="11">
    <location>
        <begin position="224"/>
        <end position="242"/>
    </location>
</feature>
<dbReference type="InterPro" id="IPR039731">
    <property type="entry name" value="Rce1"/>
</dbReference>
<feature type="transmembrane region" description="Helical" evidence="11">
    <location>
        <begin position="60"/>
        <end position="84"/>
    </location>
</feature>
<dbReference type="Proteomes" id="UP000008141">
    <property type="component" value="Unassembled WGS sequence"/>
</dbReference>
<keyword evidence="4 11" id="KW-0812">Transmembrane</keyword>
<feature type="transmembrane region" description="Helical" evidence="11">
    <location>
        <begin position="36"/>
        <end position="54"/>
    </location>
</feature>
<keyword evidence="8 11" id="KW-0472">Membrane</keyword>
<comment type="similarity">
    <text evidence="2">Belongs to the peptidase U48 family.</text>
</comment>
<proteinExistence type="inferred from homology"/>
<name>E1ZQA0_CHLVA</name>
<dbReference type="InterPro" id="IPR003675">
    <property type="entry name" value="Rce1/LyrA-like_dom"/>
</dbReference>
<evidence type="ECO:0000256" key="8">
    <source>
        <dbReference type="ARBA" id="ARBA00023136"/>
    </source>
</evidence>
<dbReference type="FunCoup" id="E1ZQA0">
    <property type="interactions" value="1658"/>
</dbReference>
<gene>
    <name evidence="13" type="ORF">CHLNCDRAFT_139494</name>
</gene>
<sequence>MWSAWVFASLYFPALQVAPLYLWYNQPRSQTVYQRIAAPAVAAGMAGWALRAALGLRAPGLAAACILPLALTALLFAGPLVALAGSPGGVWQQRGAALPGLVRLRNWLAAPLLEEFLYRGCLISYLLAARAGPGACVWLSPLLFAASHLHHLHDLTRFQGLPLGSALRALAFQLSYTTAFGWLAAYYFVRTRHLAAAVLPHAFCNFVGPPALPLPGSKHRRATTAAYAAGLLGFFCLLRPLTDPGLYGNT</sequence>
<keyword evidence="3" id="KW-0645">Protease</keyword>
<dbReference type="KEGG" id="cvr:CHLNCDRAFT_139494"/>
<evidence type="ECO:0000256" key="10">
    <source>
        <dbReference type="ARBA" id="ARBA00049729"/>
    </source>
</evidence>
<feature type="transmembrane region" description="Helical" evidence="11">
    <location>
        <begin position="166"/>
        <end position="189"/>
    </location>
</feature>
<evidence type="ECO:0000313" key="13">
    <source>
        <dbReference type="EMBL" id="EFN51987.1"/>
    </source>
</evidence>
<evidence type="ECO:0000259" key="12">
    <source>
        <dbReference type="Pfam" id="PF02517"/>
    </source>
</evidence>
<evidence type="ECO:0000256" key="7">
    <source>
        <dbReference type="ARBA" id="ARBA00022989"/>
    </source>
</evidence>
<dbReference type="GeneID" id="17351429"/>
<protein>
    <recommendedName>
        <fullName evidence="10">intramembrane prenyl-peptidase Rce1</fullName>
        <ecNumber evidence="10">3.4.26.1</ecNumber>
    </recommendedName>
</protein>
<dbReference type="AlphaFoldDB" id="E1ZQA0"/>
<reference evidence="13 14" key="1">
    <citation type="journal article" date="2010" name="Plant Cell">
        <title>The Chlorella variabilis NC64A genome reveals adaptation to photosymbiosis, coevolution with viruses, and cryptic sex.</title>
        <authorList>
            <person name="Blanc G."/>
            <person name="Duncan G."/>
            <person name="Agarkova I."/>
            <person name="Borodovsky M."/>
            <person name="Gurnon J."/>
            <person name="Kuo A."/>
            <person name="Lindquist E."/>
            <person name="Lucas S."/>
            <person name="Pangilinan J."/>
            <person name="Polle J."/>
            <person name="Salamov A."/>
            <person name="Terry A."/>
            <person name="Yamada T."/>
            <person name="Dunigan D.D."/>
            <person name="Grigoriev I.V."/>
            <person name="Claverie J.M."/>
            <person name="Van Etten J.L."/>
        </authorList>
    </citation>
    <scope>NUCLEOTIDE SEQUENCE [LARGE SCALE GENOMIC DNA]</scope>
    <source>
        <strain evidence="13 14">NC64A</strain>
    </source>
</reference>
<keyword evidence="6" id="KW-0256">Endoplasmic reticulum</keyword>
<dbReference type="STRING" id="554065.E1ZQA0"/>
<feature type="transmembrane region" description="Helical" evidence="11">
    <location>
        <begin position="6"/>
        <end position="24"/>
    </location>
</feature>
<evidence type="ECO:0000313" key="14">
    <source>
        <dbReference type="Proteomes" id="UP000008141"/>
    </source>
</evidence>
<evidence type="ECO:0000256" key="1">
    <source>
        <dbReference type="ARBA" id="ARBA00004477"/>
    </source>
</evidence>
<evidence type="ECO:0000256" key="4">
    <source>
        <dbReference type="ARBA" id="ARBA00022692"/>
    </source>
</evidence>
<keyword evidence="7 11" id="KW-1133">Transmembrane helix</keyword>
<dbReference type="PANTHER" id="PTHR13046:SF0">
    <property type="entry name" value="CAAX PRENYL PROTEASE 2"/>
    <property type="match status" value="1"/>
</dbReference>
<dbReference type="GO" id="GO:0004222">
    <property type="term" value="F:metalloendopeptidase activity"/>
    <property type="evidence" value="ECO:0007669"/>
    <property type="project" value="InterPro"/>
</dbReference>
<evidence type="ECO:0000256" key="5">
    <source>
        <dbReference type="ARBA" id="ARBA00022801"/>
    </source>
</evidence>
<evidence type="ECO:0000256" key="11">
    <source>
        <dbReference type="SAM" id="Phobius"/>
    </source>
</evidence>
<evidence type="ECO:0000256" key="2">
    <source>
        <dbReference type="ARBA" id="ARBA00006897"/>
    </source>
</evidence>
<dbReference type="PANTHER" id="PTHR13046">
    <property type="entry name" value="PROTEASE U48 CAAX PRENYL PROTEASE RCE1"/>
    <property type="match status" value="1"/>
</dbReference>
<accession>E1ZQA0</accession>
<evidence type="ECO:0000256" key="3">
    <source>
        <dbReference type="ARBA" id="ARBA00022670"/>
    </source>
</evidence>
<keyword evidence="5" id="KW-0378">Hydrolase</keyword>
<evidence type="ECO:0000256" key="6">
    <source>
        <dbReference type="ARBA" id="ARBA00022824"/>
    </source>
</evidence>
<dbReference type="Pfam" id="PF02517">
    <property type="entry name" value="Rce1-like"/>
    <property type="match status" value="1"/>
</dbReference>
<dbReference type="GO" id="GO:0071586">
    <property type="term" value="P:CAAX-box protein processing"/>
    <property type="evidence" value="ECO:0007669"/>
    <property type="project" value="InterPro"/>
</dbReference>
<dbReference type="EMBL" id="GL433859">
    <property type="protein sequence ID" value="EFN51987.1"/>
    <property type="molecule type" value="Genomic_DNA"/>
</dbReference>
<dbReference type="RefSeq" id="XP_005844089.1">
    <property type="nucleotide sequence ID" value="XM_005844027.1"/>
</dbReference>
<feature type="domain" description="CAAX prenyl protease 2/Lysostaphin resistance protein A-like" evidence="12">
    <location>
        <begin position="102"/>
        <end position="207"/>
    </location>
</feature>
<dbReference type="InParanoid" id="E1ZQA0"/>
<dbReference type="OrthoDB" id="271604at2759"/>
<organism evidence="14">
    <name type="scientific">Chlorella variabilis</name>
    <name type="common">Green alga</name>
    <dbReference type="NCBI Taxonomy" id="554065"/>
    <lineage>
        <taxon>Eukaryota</taxon>
        <taxon>Viridiplantae</taxon>
        <taxon>Chlorophyta</taxon>
        <taxon>core chlorophytes</taxon>
        <taxon>Trebouxiophyceae</taxon>
        <taxon>Chlorellales</taxon>
        <taxon>Chlorellaceae</taxon>
        <taxon>Chlorella clade</taxon>
        <taxon>Chlorella</taxon>
    </lineage>
</organism>
<dbReference type="GO" id="GO:0005789">
    <property type="term" value="C:endoplasmic reticulum membrane"/>
    <property type="evidence" value="ECO:0007669"/>
    <property type="project" value="UniProtKB-SubCell"/>
</dbReference>
<keyword evidence="14" id="KW-1185">Reference proteome</keyword>
<comment type="catalytic activity">
    <reaction evidence="9">
        <text>Hydrolyzes the peptide bond -P2-(S-farnesyl or geranylgeranyl)C-P1'-P2'-P3'-COOH where P1' and P2' are amino acids with aliphatic sidechains and P3' is any C-terminal residue.</text>
        <dbReference type="EC" id="3.4.26.1"/>
    </reaction>
</comment>
<dbReference type="EC" id="3.4.26.1" evidence="10"/>